<dbReference type="PROSITE" id="PS50846">
    <property type="entry name" value="HMA_2"/>
    <property type="match status" value="1"/>
</dbReference>
<evidence type="ECO:0000313" key="4">
    <source>
        <dbReference type="Proteomes" id="UP000235619"/>
    </source>
</evidence>
<dbReference type="GO" id="GO:0006825">
    <property type="term" value="P:copper ion transport"/>
    <property type="evidence" value="ECO:0007669"/>
    <property type="project" value="InterPro"/>
</dbReference>
<dbReference type="EMBL" id="PNJD01000173">
    <property type="protein sequence ID" value="PMP97498.1"/>
    <property type="molecule type" value="Genomic_DNA"/>
</dbReference>
<gene>
    <name evidence="3" type="ORF">C0169_02885</name>
</gene>
<dbReference type="InterPro" id="IPR017969">
    <property type="entry name" value="Heavy-metal-associated_CS"/>
</dbReference>
<dbReference type="PROSITE" id="PS01047">
    <property type="entry name" value="HMA_1"/>
    <property type="match status" value="1"/>
</dbReference>
<accession>A0A2N7QF96</accession>
<dbReference type="GO" id="GO:0005507">
    <property type="term" value="F:copper ion binding"/>
    <property type="evidence" value="ECO:0007669"/>
    <property type="project" value="InterPro"/>
</dbReference>
<comment type="caution">
    <text evidence="3">The sequence shown here is derived from an EMBL/GenBank/DDBJ whole genome shotgun (WGS) entry which is preliminary data.</text>
</comment>
<keyword evidence="1" id="KW-0479">Metal-binding</keyword>
<protein>
    <submittedName>
        <fullName evidence="3">Heavy metal translocating P-type ATPase</fullName>
    </submittedName>
</protein>
<dbReference type="Pfam" id="PF00403">
    <property type="entry name" value="HMA"/>
    <property type="match status" value="1"/>
</dbReference>
<evidence type="ECO:0000259" key="2">
    <source>
        <dbReference type="PROSITE" id="PS50846"/>
    </source>
</evidence>
<dbReference type="InterPro" id="IPR006121">
    <property type="entry name" value="HMA_dom"/>
</dbReference>
<dbReference type="FunFam" id="3.30.70.100:FF:000005">
    <property type="entry name" value="Copper-exporting P-type ATPase A"/>
    <property type="match status" value="1"/>
</dbReference>
<evidence type="ECO:0000313" key="3">
    <source>
        <dbReference type="EMBL" id="PMP97498.1"/>
    </source>
</evidence>
<feature type="domain" description="HMA" evidence="2">
    <location>
        <begin position="6"/>
        <end position="71"/>
    </location>
</feature>
<dbReference type="AlphaFoldDB" id="A0A2N7QF96"/>
<dbReference type="Proteomes" id="UP000235619">
    <property type="component" value="Unassembled WGS sequence"/>
</dbReference>
<dbReference type="Gene3D" id="3.30.70.100">
    <property type="match status" value="1"/>
</dbReference>
<dbReference type="InterPro" id="IPR036163">
    <property type="entry name" value="HMA_dom_sf"/>
</dbReference>
<evidence type="ECO:0000256" key="1">
    <source>
        <dbReference type="ARBA" id="ARBA00022723"/>
    </source>
</evidence>
<proteinExistence type="predicted"/>
<name>A0A2N7QF96_9BACT</name>
<dbReference type="PRINTS" id="PR00944">
    <property type="entry name" value="CUEXPORT"/>
</dbReference>
<feature type="non-terminal residue" evidence="3">
    <location>
        <position position="87"/>
    </location>
</feature>
<organism evidence="3 4">
    <name type="scientific">Thermodesulfobacterium geofontis</name>
    <dbReference type="NCBI Taxonomy" id="1295609"/>
    <lineage>
        <taxon>Bacteria</taxon>
        <taxon>Pseudomonadati</taxon>
        <taxon>Thermodesulfobacteriota</taxon>
        <taxon>Thermodesulfobacteria</taxon>
        <taxon>Thermodesulfobacteriales</taxon>
        <taxon>Thermodesulfobacteriaceae</taxon>
        <taxon>Thermodesulfobacterium</taxon>
    </lineage>
</organism>
<dbReference type="SUPFAM" id="SSF55008">
    <property type="entry name" value="HMA, heavy metal-associated domain"/>
    <property type="match status" value="1"/>
</dbReference>
<sequence length="87" mass="9877">MEEKEYKKSFIVTGMTCINCVRRVEKALRNIQGVSFASVNLATSTGFIIAEREISLDEIKEAVRSAGYGVSEEKLEDVEKKRYLQNK</sequence>
<dbReference type="InterPro" id="IPR000428">
    <property type="entry name" value="Cu-bd"/>
</dbReference>
<dbReference type="CDD" id="cd00371">
    <property type="entry name" value="HMA"/>
    <property type="match status" value="1"/>
</dbReference>
<reference evidence="3 4" key="1">
    <citation type="submission" date="2018-01" db="EMBL/GenBank/DDBJ databases">
        <title>Metagenomic assembled genomes from two thermal pools in the Uzon Caldera, Kamchatka, Russia.</title>
        <authorList>
            <person name="Wilkins L."/>
            <person name="Ettinger C."/>
        </authorList>
    </citation>
    <scope>NUCLEOTIDE SEQUENCE [LARGE SCALE GENOMIC DNA]</scope>
    <source>
        <strain evidence="3">ARK-04</strain>
    </source>
</reference>